<dbReference type="PANTHER" id="PTHR10579:SF146">
    <property type="entry name" value="RING-TYPE DOMAIN-CONTAINING PROTEIN"/>
    <property type="match status" value="1"/>
</dbReference>
<dbReference type="InterPro" id="IPR051266">
    <property type="entry name" value="CLCR"/>
</dbReference>
<feature type="region of interest" description="Disordered" evidence="2">
    <location>
        <begin position="1"/>
        <end position="22"/>
    </location>
</feature>
<organism evidence="5 6">
    <name type="scientific">Protea cynaroides</name>
    <dbReference type="NCBI Taxonomy" id="273540"/>
    <lineage>
        <taxon>Eukaryota</taxon>
        <taxon>Viridiplantae</taxon>
        <taxon>Streptophyta</taxon>
        <taxon>Embryophyta</taxon>
        <taxon>Tracheophyta</taxon>
        <taxon>Spermatophyta</taxon>
        <taxon>Magnoliopsida</taxon>
        <taxon>Proteales</taxon>
        <taxon>Proteaceae</taxon>
        <taxon>Protea</taxon>
    </lineage>
</organism>
<comment type="caution">
    <text evidence="5">The sequence shown here is derived from an EMBL/GenBank/DDBJ whole genome shotgun (WGS) entry which is preliminary data.</text>
</comment>
<keyword evidence="1" id="KW-0862">Zinc</keyword>
<dbReference type="InterPro" id="IPR032838">
    <property type="entry name" value="Vwaint_dom"/>
</dbReference>
<feature type="region of interest" description="Disordered" evidence="2">
    <location>
        <begin position="35"/>
        <end position="61"/>
    </location>
</feature>
<dbReference type="InterPro" id="IPR036465">
    <property type="entry name" value="vWFA_dom_sf"/>
</dbReference>
<dbReference type="PANTHER" id="PTHR10579">
    <property type="entry name" value="CALCIUM-ACTIVATED CHLORIDE CHANNEL REGULATOR"/>
    <property type="match status" value="1"/>
</dbReference>
<evidence type="ECO:0000259" key="4">
    <source>
        <dbReference type="PROSITE" id="PS50234"/>
    </source>
</evidence>
<sequence>MASAWNKLKKSLSKKLSSQPSSTFLEVARSSDISEKDLQASTPTSSSPGLKLSRGSSCSSRSSKRTCAICLGNMKPGQGHAIFTAECSHAFHFNCIASSVQHGNQLCPICRSKWNDIPFQAPTSILDPQLSGIGRARIAPLDSPLDELHASLNRHLPSQPSPYVEPQHFSDDEPLLDTTFPDSTSLPVSALPVPTVRAFPEFPAVPAAENCNAFTVLVGVKAPALPDNTLHHDRAPIDLVTVLDVSGSMAGTKLTLLKRAVRFVIRNLGPADRLAIIAFSSTARRIFPLRRMTDTGRDHAILAINSLRSTGGTNIVEGLKKGVRVLEERREKNPVASIIVLSDGKDTYNVAIHNQHRSSHNQASSNSRRVLDYLSLLPPSICPNNSASREEGLVASFPVHTFGFGLDHDAAAMHGISDASGGTFSFIETAGIIQDAFARCIGGLLSVVAQQLRLTVNTISQGVSIGSIPAGKYSSKILNQGQQGLVEVGDLYADEEKDFLVHVSVPVFLAGEHGERVPATSLLSVECSFKDPLSQEIVQVESKTVEINRPRVLSSEDNTMSLEVDRQRNRLWVTEGIAEAQGMAEKGNLEGAQAILAARRSTLLASASAQAGDGLCNWLEAELKEIRDRMASQELYEETGRAYVLSGLSSHSWQRATTRGDLTTQTRVFNREGDNQNMSGVMGYETPSMVSMVRRSQTINMRMAGTPERARRLNRSCSLVIPPQG</sequence>
<name>A0A9Q0L1Z5_9MAGN</name>
<keyword evidence="1" id="KW-0479">Metal-binding</keyword>
<keyword evidence="1" id="KW-0863">Zinc-finger</keyword>
<dbReference type="PROSITE" id="PS50234">
    <property type="entry name" value="VWFA"/>
    <property type="match status" value="1"/>
</dbReference>
<reference evidence="5" key="1">
    <citation type="journal article" date="2023" name="Plant J.">
        <title>The genome of the king protea, Protea cynaroides.</title>
        <authorList>
            <person name="Chang J."/>
            <person name="Duong T.A."/>
            <person name="Schoeman C."/>
            <person name="Ma X."/>
            <person name="Roodt D."/>
            <person name="Barker N."/>
            <person name="Li Z."/>
            <person name="Van de Peer Y."/>
            <person name="Mizrachi E."/>
        </authorList>
    </citation>
    <scope>NUCLEOTIDE SEQUENCE</scope>
    <source>
        <tissue evidence="5">Young leaves</tissue>
    </source>
</reference>
<feature type="compositionally biased region" description="Low complexity" evidence="2">
    <location>
        <begin position="49"/>
        <end position="61"/>
    </location>
</feature>
<protein>
    <submittedName>
        <fullName evidence="5">Uncharacterized protein</fullName>
    </submittedName>
</protein>
<dbReference type="InterPro" id="IPR002035">
    <property type="entry name" value="VWF_A"/>
</dbReference>
<evidence type="ECO:0000256" key="1">
    <source>
        <dbReference type="PROSITE-ProRule" id="PRU00175"/>
    </source>
</evidence>
<dbReference type="Pfam" id="PF00092">
    <property type="entry name" value="VWA"/>
    <property type="match status" value="1"/>
</dbReference>
<dbReference type="SMART" id="SM00184">
    <property type="entry name" value="RING"/>
    <property type="match status" value="1"/>
</dbReference>
<dbReference type="InterPro" id="IPR001841">
    <property type="entry name" value="Znf_RING"/>
</dbReference>
<evidence type="ECO:0000259" key="3">
    <source>
        <dbReference type="PROSITE" id="PS50089"/>
    </source>
</evidence>
<dbReference type="AlphaFoldDB" id="A0A9Q0L1Z5"/>
<evidence type="ECO:0000313" key="6">
    <source>
        <dbReference type="Proteomes" id="UP001141806"/>
    </source>
</evidence>
<feature type="domain" description="VWFA" evidence="4">
    <location>
        <begin position="238"/>
        <end position="448"/>
    </location>
</feature>
<dbReference type="Proteomes" id="UP001141806">
    <property type="component" value="Unassembled WGS sequence"/>
</dbReference>
<dbReference type="InterPro" id="IPR013083">
    <property type="entry name" value="Znf_RING/FYVE/PHD"/>
</dbReference>
<dbReference type="Gene3D" id="3.40.50.410">
    <property type="entry name" value="von Willebrand factor, type A domain"/>
    <property type="match status" value="1"/>
</dbReference>
<feature type="compositionally biased region" description="Polar residues" evidence="2">
    <location>
        <begin position="39"/>
        <end position="48"/>
    </location>
</feature>
<dbReference type="EMBL" id="JAMYWD010000001">
    <property type="protein sequence ID" value="KAJ4980825.1"/>
    <property type="molecule type" value="Genomic_DNA"/>
</dbReference>
<keyword evidence="6" id="KW-1185">Reference proteome</keyword>
<accession>A0A9Q0L1Z5</accession>
<evidence type="ECO:0000313" key="5">
    <source>
        <dbReference type="EMBL" id="KAJ4980825.1"/>
    </source>
</evidence>
<dbReference type="OrthoDB" id="687730at2759"/>
<dbReference type="PROSITE" id="PS50089">
    <property type="entry name" value="ZF_RING_2"/>
    <property type="match status" value="1"/>
</dbReference>
<dbReference type="SUPFAM" id="SSF53300">
    <property type="entry name" value="vWA-like"/>
    <property type="match status" value="1"/>
</dbReference>
<dbReference type="SUPFAM" id="SSF57850">
    <property type="entry name" value="RING/U-box"/>
    <property type="match status" value="1"/>
</dbReference>
<dbReference type="GO" id="GO:0008270">
    <property type="term" value="F:zinc ion binding"/>
    <property type="evidence" value="ECO:0007669"/>
    <property type="project" value="UniProtKB-KW"/>
</dbReference>
<proteinExistence type="predicted"/>
<dbReference type="SMART" id="SM00327">
    <property type="entry name" value="VWA"/>
    <property type="match status" value="1"/>
</dbReference>
<dbReference type="Gene3D" id="3.30.40.10">
    <property type="entry name" value="Zinc/RING finger domain, C3HC4 (zinc finger)"/>
    <property type="match status" value="1"/>
</dbReference>
<feature type="domain" description="RING-type" evidence="3">
    <location>
        <begin position="67"/>
        <end position="111"/>
    </location>
</feature>
<evidence type="ECO:0000256" key="2">
    <source>
        <dbReference type="SAM" id="MobiDB-lite"/>
    </source>
</evidence>
<gene>
    <name evidence="5" type="ORF">NE237_031662</name>
</gene>
<dbReference type="Pfam" id="PF14624">
    <property type="entry name" value="Vwaint"/>
    <property type="match status" value="1"/>
</dbReference>
<dbReference type="CDD" id="cd23114">
    <property type="entry name" value="RING-H2_WAVH2"/>
    <property type="match status" value="1"/>
</dbReference>
<dbReference type="Pfam" id="PF17123">
    <property type="entry name" value="zf-RING_11"/>
    <property type="match status" value="1"/>
</dbReference>